<keyword evidence="10" id="KW-1185">Reference proteome</keyword>
<dbReference type="Pfam" id="PF02931">
    <property type="entry name" value="Neur_chan_LBD"/>
    <property type="match status" value="1"/>
</dbReference>
<comment type="similarity">
    <text evidence="5">Belongs to the ligand-gated ion channel (TC 1.A.9) family.</text>
</comment>
<dbReference type="GO" id="GO:0004888">
    <property type="term" value="F:transmembrane signaling receptor activity"/>
    <property type="evidence" value="ECO:0007669"/>
    <property type="project" value="InterPro"/>
</dbReference>
<comment type="subcellular location">
    <subcellularLocation>
        <location evidence="1">Membrane</location>
        <topology evidence="1">Multi-pass membrane protein</topology>
    </subcellularLocation>
</comment>
<feature type="coiled-coil region" evidence="6">
    <location>
        <begin position="429"/>
        <end position="457"/>
    </location>
</feature>
<dbReference type="InterPro" id="IPR018000">
    <property type="entry name" value="Neurotransmitter_ion_chnl_CS"/>
</dbReference>
<keyword evidence="9" id="KW-0675">Receptor</keyword>
<keyword evidence="5" id="KW-0406">Ion transport</keyword>
<evidence type="ECO:0000259" key="8">
    <source>
        <dbReference type="Pfam" id="PF02932"/>
    </source>
</evidence>
<evidence type="ECO:0000313" key="10">
    <source>
        <dbReference type="Proteomes" id="UP001152320"/>
    </source>
</evidence>
<dbReference type="CDD" id="cd19051">
    <property type="entry name" value="LGIC_TM_cation"/>
    <property type="match status" value="1"/>
</dbReference>
<gene>
    <name evidence="9" type="ORF">HOLleu_08101</name>
</gene>
<organism evidence="9 10">
    <name type="scientific">Holothuria leucospilota</name>
    <name type="common">Black long sea cucumber</name>
    <name type="synonym">Mertensiothuria leucospilota</name>
    <dbReference type="NCBI Taxonomy" id="206669"/>
    <lineage>
        <taxon>Eukaryota</taxon>
        <taxon>Metazoa</taxon>
        <taxon>Echinodermata</taxon>
        <taxon>Eleutherozoa</taxon>
        <taxon>Echinozoa</taxon>
        <taxon>Holothuroidea</taxon>
        <taxon>Aspidochirotacea</taxon>
        <taxon>Aspidochirotida</taxon>
        <taxon>Holothuriidae</taxon>
        <taxon>Holothuria</taxon>
    </lineage>
</organism>
<dbReference type="PANTHER" id="PTHR18945">
    <property type="entry name" value="NEUROTRANSMITTER GATED ION CHANNEL"/>
    <property type="match status" value="1"/>
</dbReference>
<dbReference type="OrthoDB" id="5975154at2759"/>
<dbReference type="Proteomes" id="UP001152320">
    <property type="component" value="Chromosome 3"/>
</dbReference>
<name>A0A9Q1CHQ1_HOLLE</name>
<dbReference type="GO" id="GO:0016020">
    <property type="term" value="C:membrane"/>
    <property type="evidence" value="ECO:0007669"/>
    <property type="project" value="UniProtKB-SubCell"/>
</dbReference>
<feature type="transmembrane region" description="Helical" evidence="5">
    <location>
        <begin position="251"/>
        <end position="274"/>
    </location>
</feature>
<evidence type="ECO:0000256" key="2">
    <source>
        <dbReference type="ARBA" id="ARBA00022692"/>
    </source>
</evidence>
<keyword evidence="5" id="KW-0407">Ion channel</keyword>
<dbReference type="PRINTS" id="PR00252">
    <property type="entry name" value="NRIONCHANNEL"/>
</dbReference>
<sequence>MRGSAVFVNLFLTWIMLLPFYLFPVAETANETTRRSGSSSPQKKLLDRLINNYGANSLRPVWNLTETVTVQLRFLPTQLIYFNERQQEVSVTAMMAQRWRDEFITWDEEAEGVEVLSVDLKQLWIPDITLYENVDREFLRFKDIPGLVYSNGSVEWYTPMITTTTCRVRVRYFPFDTQECNITFGSWSHDSSDINLTFQAGEEGSQQVFLQNGVWELARVDKLRYEKDFLCCDHPFSLIVYTLYFQRSSTFYVNTILTPCILLSFMNLLVFWLPPDAGEKISLGMTNLLALILFQQLVAENMPPLGDEFPILGTYFAAMIGIGCIAVTGTVVVLRIFYKGCDGPPPKLFRRLLKKNFVRRSLHRHPGYNTSRRHKVHSRTILDKLEKSIRVHYANGSEVTDLEPQSEVVDGVQGSASQSKASLRPTRDLHSIMSELRKSEERALETEKREMVEQEWKDLAAIVDLVLFFILLLATIFTLIFVLVTYSMYTKESARKLNMTDEV</sequence>
<keyword evidence="4 5" id="KW-0472">Membrane</keyword>
<evidence type="ECO:0000256" key="1">
    <source>
        <dbReference type="ARBA" id="ARBA00004141"/>
    </source>
</evidence>
<evidence type="ECO:0000259" key="7">
    <source>
        <dbReference type="Pfam" id="PF02931"/>
    </source>
</evidence>
<dbReference type="InterPro" id="IPR036719">
    <property type="entry name" value="Neuro-gated_channel_TM_sf"/>
</dbReference>
<keyword evidence="2 5" id="KW-0812">Transmembrane</keyword>
<dbReference type="InterPro" id="IPR006202">
    <property type="entry name" value="Neur_chan_lig-bd"/>
</dbReference>
<feature type="domain" description="Neurotransmitter-gated ion-channel transmembrane" evidence="8">
    <location>
        <begin position="256"/>
        <end position="479"/>
    </location>
</feature>
<accession>A0A9Q1CHQ1</accession>
<keyword evidence="3 5" id="KW-1133">Transmembrane helix</keyword>
<dbReference type="AlphaFoldDB" id="A0A9Q1CHQ1"/>
<dbReference type="SUPFAM" id="SSF90112">
    <property type="entry name" value="Neurotransmitter-gated ion-channel transmembrane pore"/>
    <property type="match status" value="1"/>
</dbReference>
<dbReference type="SUPFAM" id="SSF63712">
    <property type="entry name" value="Nicotinic receptor ligand binding domain-like"/>
    <property type="match status" value="1"/>
</dbReference>
<dbReference type="GO" id="GO:0005230">
    <property type="term" value="F:extracellular ligand-gated monoatomic ion channel activity"/>
    <property type="evidence" value="ECO:0007669"/>
    <property type="project" value="InterPro"/>
</dbReference>
<evidence type="ECO:0000313" key="9">
    <source>
        <dbReference type="EMBL" id="KAJ8045156.1"/>
    </source>
</evidence>
<evidence type="ECO:0000256" key="3">
    <source>
        <dbReference type="ARBA" id="ARBA00022989"/>
    </source>
</evidence>
<proteinExistence type="inferred from homology"/>
<feature type="transmembrane region" description="Helical" evidence="5">
    <location>
        <begin position="311"/>
        <end position="338"/>
    </location>
</feature>
<feature type="domain" description="Neurotransmitter-gated ion-channel ligand-binding" evidence="7">
    <location>
        <begin position="43"/>
        <end position="248"/>
    </location>
</feature>
<evidence type="ECO:0000256" key="5">
    <source>
        <dbReference type="RuleBase" id="RU000687"/>
    </source>
</evidence>
<dbReference type="InterPro" id="IPR006029">
    <property type="entry name" value="Neurotrans-gated_channel_TM"/>
</dbReference>
<protein>
    <submittedName>
        <fullName evidence="9">Neuronal acetylcholine receptor subunit alpha-9</fullName>
    </submittedName>
</protein>
<dbReference type="EMBL" id="JAIZAY010000003">
    <property type="protein sequence ID" value="KAJ8045156.1"/>
    <property type="molecule type" value="Genomic_DNA"/>
</dbReference>
<reference evidence="9" key="1">
    <citation type="submission" date="2021-10" db="EMBL/GenBank/DDBJ databases">
        <title>Tropical sea cucumber genome reveals ecological adaptation and Cuvierian tubules defense mechanism.</title>
        <authorList>
            <person name="Chen T."/>
        </authorList>
    </citation>
    <scope>NUCLEOTIDE SEQUENCE</scope>
    <source>
        <strain evidence="9">Nanhai2018</strain>
        <tissue evidence="9">Muscle</tissue>
    </source>
</reference>
<dbReference type="Gene3D" id="1.20.58.390">
    <property type="entry name" value="Neurotransmitter-gated ion-channel transmembrane domain"/>
    <property type="match status" value="1"/>
</dbReference>
<evidence type="ECO:0000256" key="6">
    <source>
        <dbReference type="SAM" id="Coils"/>
    </source>
</evidence>
<comment type="caution">
    <text evidence="9">The sequence shown here is derived from an EMBL/GenBank/DDBJ whole genome shotgun (WGS) entry which is preliminary data.</text>
</comment>
<dbReference type="InterPro" id="IPR036734">
    <property type="entry name" value="Neur_chan_lig-bd_sf"/>
</dbReference>
<dbReference type="InterPro" id="IPR006201">
    <property type="entry name" value="Neur_channel"/>
</dbReference>
<dbReference type="CDD" id="cd18997">
    <property type="entry name" value="LGIC_ECD_nAChR"/>
    <property type="match status" value="1"/>
</dbReference>
<dbReference type="InterPro" id="IPR038050">
    <property type="entry name" value="Neuro_actylchol_rec"/>
</dbReference>
<keyword evidence="5" id="KW-0813">Transport</keyword>
<keyword evidence="6" id="KW-0175">Coiled coil</keyword>
<feature type="transmembrane region" description="Helical" evidence="5">
    <location>
        <begin position="6"/>
        <end position="26"/>
    </location>
</feature>
<dbReference type="PROSITE" id="PS00236">
    <property type="entry name" value="NEUROTR_ION_CHANNEL"/>
    <property type="match status" value="1"/>
</dbReference>
<feature type="transmembrane region" description="Helical" evidence="5">
    <location>
        <begin position="459"/>
        <end position="489"/>
    </location>
</feature>
<dbReference type="FunFam" id="2.70.170.10:FF:000028">
    <property type="entry name" value="AcetylCholine Receptor"/>
    <property type="match status" value="1"/>
</dbReference>
<evidence type="ECO:0000256" key="4">
    <source>
        <dbReference type="ARBA" id="ARBA00023136"/>
    </source>
</evidence>
<dbReference type="Pfam" id="PF02932">
    <property type="entry name" value="Neur_chan_memb"/>
    <property type="match status" value="1"/>
</dbReference>
<dbReference type="Gene3D" id="2.70.170.10">
    <property type="entry name" value="Neurotransmitter-gated ion-channel ligand-binding domain"/>
    <property type="match status" value="1"/>
</dbReference>